<evidence type="ECO:0000259" key="10">
    <source>
        <dbReference type="PROSITE" id="PS50109"/>
    </source>
</evidence>
<evidence type="ECO:0000259" key="12">
    <source>
        <dbReference type="PROSITE" id="PS50894"/>
    </source>
</evidence>
<protein>
    <recommendedName>
        <fullName evidence="2">histidine kinase</fullName>
        <ecNumber evidence="2">2.7.13.3</ecNumber>
    </recommendedName>
</protein>
<accession>A0ABS5TS56</accession>
<evidence type="ECO:0000256" key="3">
    <source>
        <dbReference type="ARBA" id="ARBA00022553"/>
    </source>
</evidence>
<dbReference type="InterPro" id="IPR002545">
    <property type="entry name" value="CheW-lke_dom"/>
</dbReference>
<dbReference type="PROSITE" id="PS50110">
    <property type="entry name" value="RESPONSE_REGULATORY"/>
    <property type="match status" value="1"/>
</dbReference>
<dbReference type="InterPro" id="IPR036890">
    <property type="entry name" value="HATPase_C_sf"/>
</dbReference>
<dbReference type="Pfam" id="PF00072">
    <property type="entry name" value="Response_reg"/>
    <property type="match status" value="1"/>
</dbReference>
<reference evidence="13 14" key="1">
    <citation type="submission" date="2021-05" db="EMBL/GenBank/DDBJ databases">
        <title>Kineosporia and Streptomyces sp. nov. two new marine actinobacteria isolated from Coral.</title>
        <authorList>
            <person name="Buangrab K."/>
            <person name="Sutthacheep M."/>
            <person name="Yeemin T."/>
            <person name="Harunari E."/>
            <person name="Igarashi Y."/>
            <person name="Kanchanasin P."/>
            <person name="Tanasupawat S."/>
            <person name="Phongsopitanun W."/>
        </authorList>
    </citation>
    <scope>NUCLEOTIDE SEQUENCE [LARGE SCALE GENOMIC DNA]</scope>
    <source>
        <strain evidence="13 14">J2-2</strain>
    </source>
</reference>
<name>A0ABS5TS56_9ACTN</name>
<dbReference type="SUPFAM" id="SSF50341">
    <property type="entry name" value="CheW-like"/>
    <property type="match status" value="1"/>
</dbReference>
<feature type="domain" description="Histidine kinase" evidence="10">
    <location>
        <begin position="245"/>
        <end position="455"/>
    </location>
</feature>
<feature type="domain" description="Response regulatory" evidence="11">
    <location>
        <begin position="635"/>
        <end position="751"/>
    </location>
</feature>
<dbReference type="InterPro" id="IPR001789">
    <property type="entry name" value="Sig_transdc_resp-reg_receiver"/>
</dbReference>
<dbReference type="InterPro" id="IPR008207">
    <property type="entry name" value="Sig_transdc_His_kin_Hpt_dom"/>
</dbReference>
<keyword evidence="3 8" id="KW-0597">Phosphoprotein</keyword>
<dbReference type="Pfam" id="PF02518">
    <property type="entry name" value="HATPase_c"/>
    <property type="match status" value="1"/>
</dbReference>
<feature type="region of interest" description="Disordered" evidence="9">
    <location>
        <begin position="96"/>
        <end position="174"/>
    </location>
</feature>
<dbReference type="EC" id="2.7.13.3" evidence="2"/>
<evidence type="ECO:0000256" key="7">
    <source>
        <dbReference type="PROSITE-ProRule" id="PRU00110"/>
    </source>
</evidence>
<dbReference type="SMART" id="SM00260">
    <property type="entry name" value="CheW"/>
    <property type="match status" value="1"/>
</dbReference>
<organism evidence="13 14">
    <name type="scientific">Kineosporia corallincola</name>
    <dbReference type="NCBI Taxonomy" id="2835133"/>
    <lineage>
        <taxon>Bacteria</taxon>
        <taxon>Bacillati</taxon>
        <taxon>Actinomycetota</taxon>
        <taxon>Actinomycetes</taxon>
        <taxon>Kineosporiales</taxon>
        <taxon>Kineosporiaceae</taxon>
        <taxon>Kineosporia</taxon>
    </lineage>
</organism>
<evidence type="ECO:0000313" key="13">
    <source>
        <dbReference type="EMBL" id="MBT0773616.1"/>
    </source>
</evidence>
<dbReference type="PROSITE" id="PS50109">
    <property type="entry name" value="HIS_KIN"/>
    <property type="match status" value="1"/>
</dbReference>
<dbReference type="Gene3D" id="3.30.565.10">
    <property type="entry name" value="Histidine kinase-like ATPase, C-terminal domain"/>
    <property type="match status" value="1"/>
</dbReference>
<dbReference type="InterPro" id="IPR004358">
    <property type="entry name" value="Sig_transdc_His_kin-like_C"/>
</dbReference>
<dbReference type="SMART" id="SM00073">
    <property type="entry name" value="HPT"/>
    <property type="match status" value="1"/>
</dbReference>
<keyword evidence="5" id="KW-0418">Kinase</keyword>
<evidence type="ECO:0000256" key="9">
    <source>
        <dbReference type="SAM" id="MobiDB-lite"/>
    </source>
</evidence>
<comment type="catalytic activity">
    <reaction evidence="1">
        <text>ATP + protein L-histidine = ADP + protein N-phospho-L-histidine.</text>
        <dbReference type="EC" id="2.7.13.3"/>
    </reaction>
</comment>
<proteinExistence type="predicted"/>
<dbReference type="EMBL" id="JAHBAY010000018">
    <property type="protein sequence ID" value="MBT0773616.1"/>
    <property type="molecule type" value="Genomic_DNA"/>
</dbReference>
<dbReference type="Gene3D" id="3.40.50.2300">
    <property type="match status" value="1"/>
</dbReference>
<evidence type="ECO:0000256" key="2">
    <source>
        <dbReference type="ARBA" id="ARBA00012438"/>
    </source>
</evidence>
<dbReference type="PANTHER" id="PTHR43395:SF1">
    <property type="entry name" value="CHEMOTAXIS PROTEIN CHEA"/>
    <property type="match status" value="1"/>
</dbReference>
<comment type="caution">
    <text evidence="13">The sequence shown here is derived from an EMBL/GenBank/DDBJ whole genome shotgun (WGS) entry which is preliminary data.</text>
</comment>
<keyword evidence="14" id="KW-1185">Reference proteome</keyword>
<dbReference type="RefSeq" id="WP_214160153.1">
    <property type="nucleotide sequence ID" value="NZ_JAHBAY010000018.1"/>
</dbReference>
<dbReference type="SUPFAM" id="SSF55874">
    <property type="entry name" value="ATPase domain of HSP90 chaperone/DNA topoisomerase II/histidine kinase"/>
    <property type="match status" value="1"/>
</dbReference>
<dbReference type="SUPFAM" id="SSF52172">
    <property type="entry name" value="CheY-like"/>
    <property type="match status" value="1"/>
</dbReference>
<evidence type="ECO:0000256" key="4">
    <source>
        <dbReference type="ARBA" id="ARBA00022679"/>
    </source>
</evidence>
<dbReference type="InterPro" id="IPR036061">
    <property type="entry name" value="CheW-like_dom_sf"/>
</dbReference>
<evidence type="ECO:0000256" key="1">
    <source>
        <dbReference type="ARBA" id="ARBA00000085"/>
    </source>
</evidence>
<dbReference type="InterPro" id="IPR036641">
    <property type="entry name" value="HPT_dom_sf"/>
</dbReference>
<evidence type="ECO:0000256" key="8">
    <source>
        <dbReference type="PROSITE-ProRule" id="PRU00169"/>
    </source>
</evidence>
<feature type="modified residue" description="Phosphohistidine" evidence="7">
    <location>
        <position position="44"/>
    </location>
</feature>
<dbReference type="SMART" id="SM00448">
    <property type="entry name" value="REC"/>
    <property type="match status" value="1"/>
</dbReference>
<dbReference type="Proteomes" id="UP001197247">
    <property type="component" value="Unassembled WGS sequence"/>
</dbReference>
<dbReference type="InterPro" id="IPR003594">
    <property type="entry name" value="HATPase_dom"/>
</dbReference>
<dbReference type="SUPFAM" id="SSF47226">
    <property type="entry name" value="Histidine-containing phosphotransfer domain, HPT domain"/>
    <property type="match status" value="1"/>
</dbReference>
<evidence type="ECO:0000313" key="14">
    <source>
        <dbReference type="Proteomes" id="UP001197247"/>
    </source>
</evidence>
<keyword evidence="4" id="KW-0808">Transferase</keyword>
<evidence type="ECO:0000259" key="11">
    <source>
        <dbReference type="PROSITE" id="PS50110"/>
    </source>
</evidence>
<evidence type="ECO:0000256" key="6">
    <source>
        <dbReference type="ARBA" id="ARBA00023012"/>
    </source>
</evidence>
<sequence length="757" mass="79956">MNDLEQYFRIEARELIDELSVALSELSAGGPAGGPAGVALRHAHTLKGAARVVGRVAMADQVHELEELLGPYRNSAEPVQSALLGRMQVLVDSLSDDLEGHSGEPAAAEEESPGPAIPEPVIPGPRAESPSPSGRPADAGVPVASPTEELQASPGNAPEARDHPSTTTIETTRTEELANTAQTARASLTEIDNVIDGVGQTRIELGAVRDAARRVWQLRAEAGPGGPGPGGNRLTEKQSDELAALARILGSSADRMERELREVYTTAERLRLIPVTTIVPDLERGVRDVTAAQGKLARLEVRGAEIALDANVLAGAQTALRQIVRNAVAHGVETPAERLSRGKSETGLVRVEVTHGAAGVRFRCTDDGRGIDIGAVRTKMMQSGRTPDNSLGDADILKLLLGSGISTASTVSEISGHGIGLDVVQDVVRRIGGRIEIHTEPGRGTTIDLTAPASMTAQEVVLVRPQTEQQEFDDPDPAGSDDAGPLVALPLHAIRQARRVTRQDFSGAMAVMHDGRRIPYAPLPDVLGLPSTERDGPAGSGGRTVLVLDGANGPVAVGVGRLVGTAEVAVRTVPALAPVPPLVCGVWIDIDGRPRPVLDPVHLAAEATARRMPRSPVADLVPVPVARNGISRRATILIVDDSLTTRMLERSILESAGYRVEQAGSAEEGLAMAARKRYAVAVVDVEMPGMDGFGFIEQTRTRAELRHMPCILVTSKASPQDRERGRAAGARAHIDKGEFHQSTLLDRVAELVAEGER</sequence>
<keyword evidence="6" id="KW-0902">Two-component regulatory system</keyword>
<dbReference type="PANTHER" id="PTHR43395">
    <property type="entry name" value="SENSOR HISTIDINE KINASE CHEA"/>
    <property type="match status" value="1"/>
</dbReference>
<dbReference type="Gene3D" id="1.20.120.160">
    <property type="entry name" value="HPT domain"/>
    <property type="match status" value="1"/>
</dbReference>
<gene>
    <name evidence="13" type="ORF">KIH74_32025</name>
</gene>
<dbReference type="InterPro" id="IPR005467">
    <property type="entry name" value="His_kinase_dom"/>
</dbReference>
<dbReference type="Pfam" id="PF01627">
    <property type="entry name" value="Hpt"/>
    <property type="match status" value="1"/>
</dbReference>
<dbReference type="PROSITE" id="PS50894">
    <property type="entry name" value="HPT"/>
    <property type="match status" value="1"/>
</dbReference>
<dbReference type="InterPro" id="IPR051315">
    <property type="entry name" value="Bact_Chemotaxis_CheA"/>
</dbReference>
<dbReference type="SMART" id="SM00387">
    <property type="entry name" value="HATPase_c"/>
    <property type="match status" value="1"/>
</dbReference>
<feature type="modified residue" description="4-aspartylphosphate" evidence="8">
    <location>
        <position position="684"/>
    </location>
</feature>
<feature type="domain" description="HPt" evidence="12">
    <location>
        <begin position="1"/>
        <end position="101"/>
    </location>
</feature>
<dbReference type="PRINTS" id="PR00344">
    <property type="entry name" value="BCTRLSENSOR"/>
</dbReference>
<dbReference type="InterPro" id="IPR011006">
    <property type="entry name" value="CheY-like_superfamily"/>
</dbReference>
<evidence type="ECO:0000256" key="5">
    <source>
        <dbReference type="ARBA" id="ARBA00022777"/>
    </source>
</evidence>
<dbReference type="CDD" id="cd00088">
    <property type="entry name" value="HPT"/>
    <property type="match status" value="1"/>
</dbReference>